<evidence type="ECO:0000259" key="6">
    <source>
        <dbReference type="Pfam" id="PF01416"/>
    </source>
</evidence>
<evidence type="ECO:0000313" key="8">
    <source>
        <dbReference type="Proteomes" id="UP000654075"/>
    </source>
</evidence>
<accession>A0A813FJ73</accession>
<feature type="region of interest" description="Disordered" evidence="5">
    <location>
        <begin position="134"/>
        <end position="206"/>
    </location>
</feature>
<dbReference type="Proteomes" id="UP000654075">
    <property type="component" value="Unassembled WGS sequence"/>
</dbReference>
<dbReference type="InterPro" id="IPR020097">
    <property type="entry name" value="PsdUridine_synth_TruA_a/b_dom"/>
</dbReference>
<dbReference type="GO" id="GO:1990481">
    <property type="term" value="P:mRNA pseudouridine synthesis"/>
    <property type="evidence" value="ECO:0007669"/>
    <property type="project" value="TreeGrafter"/>
</dbReference>
<dbReference type="SUPFAM" id="SSF55120">
    <property type="entry name" value="Pseudouridine synthase"/>
    <property type="match status" value="2"/>
</dbReference>
<evidence type="ECO:0000313" key="7">
    <source>
        <dbReference type="EMBL" id="CAE8610594.1"/>
    </source>
</evidence>
<feature type="domain" description="Pseudouridine synthase I TruA alpha/beta" evidence="6">
    <location>
        <begin position="249"/>
        <end position="335"/>
    </location>
</feature>
<dbReference type="PANTHER" id="PTHR11142:SF4">
    <property type="entry name" value="PSEUDOURIDYLATE SYNTHASE 1 HOMOLOG"/>
    <property type="match status" value="1"/>
</dbReference>
<dbReference type="InterPro" id="IPR020094">
    <property type="entry name" value="TruA/RsuA/RluB/E/F_N"/>
</dbReference>
<feature type="non-terminal residue" evidence="7">
    <location>
        <position position="1"/>
    </location>
</feature>
<dbReference type="EC" id="5.4.99.12" evidence="4"/>
<dbReference type="Gene3D" id="3.30.70.660">
    <property type="entry name" value="Pseudouridine synthase I, catalytic domain, C-terminal subdomain"/>
    <property type="match status" value="2"/>
</dbReference>
<dbReference type="InterPro" id="IPR020103">
    <property type="entry name" value="PsdUridine_synth_cat_dom_sf"/>
</dbReference>
<dbReference type="AlphaFoldDB" id="A0A813FJ73"/>
<evidence type="ECO:0000256" key="2">
    <source>
        <dbReference type="ARBA" id="ARBA00022694"/>
    </source>
</evidence>
<evidence type="ECO:0000256" key="4">
    <source>
        <dbReference type="RuleBase" id="RU003792"/>
    </source>
</evidence>
<dbReference type="InterPro" id="IPR020095">
    <property type="entry name" value="PsdUridine_synth_TruA_C"/>
</dbReference>
<keyword evidence="2 4" id="KW-0819">tRNA processing</keyword>
<comment type="caution">
    <text evidence="7">The sequence shown here is derived from an EMBL/GenBank/DDBJ whole genome shotgun (WGS) entry which is preliminary data.</text>
</comment>
<dbReference type="GO" id="GO:0005634">
    <property type="term" value="C:nucleus"/>
    <property type="evidence" value="ECO:0007669"/>
    <property type="project" value="TreeGrafter"/>
</dbReference>
<feature type="non-terminal residue" evidence="7">
    <location>
        <position position="410"/>
    </location>
</feature>
<dbReference type="PANTHER" id="PTHR11142">
    <property type="entry name" value="PSEUDOURIDYLATE SYNTHASE"/>
    <property type="match status" value="1"/>
</dbReference>
<comment type="similarity">
    <text evidence="1 4">Belongs to the tRNA pseudouridine synthase TruA family.</text>
</comment>
<dbReference type="Pfam" id="PF01416">
    <property type="entry name" value="PseudoU_synth_1"/>
    <property type="match status" value="1"/>
</dbReference>
<feature type="compositionally biased region" description="Basic residues" evidence="5">
    <location>
        <begin position="142"/>
        <end position="159"/>
    </location>
</feature>
<reference evidence="7" key="1">
    <citation type="submission" date="2021-02" db="EMBL/GenBank/DDBJ databases">
        <authorList>
            <person name="Dougan E. K."/>
            <person name="Rhodes N."/>
            <person name="Thang M."/>
            <person name="Chan C."/>
        </authorList>
    </citation>
    <scope>NUCLEOTIDE SEQUENCE</scope>
</reference>
<dbReference type="InterPro" id="IPR001406">
    <property type="entry name" value="PsdUridine_synth_TruA"/>
</dbReference>
<evidence type="ECO:0000256" key="1">
    <source>
        <dbReference type="ARBA" id="ARBA00009375"/>
    </source>
</evidence>
<dbReference type="EMBL" id="CAJNNV010024767">
    <property type="protein sequence ID" value="CAE8610594.1"/>
    <property type="molecule type" value="Genomic_DNA"/>
</dbReference>
<evidence type="ECO:0000256" key="5">
    <source>
        <dbReference type="SAM" id="MobiDB-lite"/>
    </source>
</evidence>
<gene>
    <name evidence="7" type="ORF">PGLA1383_LOCUS28408</name>
</gene>
<dbReference type="Gene3D" id="3.30.70.580">
    <property type="entry name" value="Pseudouridine synthase I, catalytic domain, N-terminal subdomain"/>
    <property type="match status" value="1"/>
</dbReference>
<dbReference type="GO" id="GO:0003723">
    <property type="term" value="F:RNA binding"/>
    <property type="evidence" value="ECO:0007669"/>
    <property type="project" value="InterPro"/>
</dbReference>
<name>A0A813FJ73_POLGL</name>
<evidence type="ECO:0000256" key="3">
    <source>
        <dbReference type="ARBA" id="ARBA00023235"/>
    </source>
</evidence>
<dbReference type="OrthoDB" id="10256309at2759"/>
<dbReference type="GO" id="GO:0160147">
    <property type="term" value="F:tRNA pseudouridine(38-40) synthase activity"/>
    <property type="evidence" value="ECO:0007669"/>
    <property type="project" value="UniProtKB-EC"/>
</dbReference>
<sequence length="410" mass="44590">VNWSRSSRTDAGVSALRLVIAAKLMVDLDDLDEQGHSQGLVDAINVELPKDVRCFSATKIPNSFDAKHACSWREYEFILPTDLARKVTSGAETDAATAEEVATRLQSVMQRFEGCHSFHNFTRLKASDLLKKAAEGSEGKGKGKAQGKGKGKGKDKKRKAPEEKSTGEAAVQDGGDGEADEASEPPAKTARLAPSNAPDALPLTADACSGADASASEPVLAKPMARPPTAPWMDVCVKDSETATWRERPDHVMKHTQSTIHMCVVEPTFEGKLLRIRLRGQFFLYNQIRLMVGTAVAIVTGALPEELLEMALLLTIEMHMPLAPPTGLLLRTAGFSRLDNRAGACAMDPEQARAVMLPENGFTLMNEQASIAAQDFVKNVEADMDIQWRESKEGENWQAKLAWLRAPPET</sequence>
<protein>
    <recommendedName>
        <fullName evidence="4">tRNA pseudouridine synthase</fullName>
        <ecNumber evidence="4">5.4.99.12</ecNumber>
    </recommendedName>
</protein>
<dbReference type="GO" id="GO:0031119">
    <property type="term" value="P:tRNA pseudouridine synthesis"/>
    <property type="evidence" value="ECO:0007669"/>
    <property type="project" value="UniProtKB-ARBA"/>
</dbReference>
<keyword evidence="3 4" id="KW-0413">Isomerase</keyword>
<proteinExistence type="inferred from homology"/>
<keyword evidence="8" id="KW-1185">Reference proteome</keyword>
<organism evidence="7 8">
    <name type="scientific">Polarella glacialis</name>
    <name type="common">Dinoflagellate</name>
    <dbReference type="NCBI Taxonomy" id="89957"/>
    <lineage>
        <taxon>Eukaryota</taxon>
        <taxon>Sar</taxon>
        <taxon>Alveolata</taxon>
        <taxon>Dinophyceae</taxon>
        <taxon>Suessiales</taxon>
        <taxon>Suessiaceae</taxon>
        <taxon>Polarella</taxon>
    </lineage>
</organism>
<comment type="catalytic activity">
    <reaction evidence="4">
        <text>uridine(38/39/40) in tRNA = pseudouridine(38/39/40) in tRNA</text>
        <dbReference type="Rhea" id="RHEA:22376"/>
        <dbReference type="Rhea" id="RHEA-COMP:10085"/>
        <dbReference type="Rhea" id="RHEA-COMP:10087"/>
        <dbReference type="ChEBI" id="CHEBI:65314"/>
        <dbReference type="ChEBI" id="CHEBI:65315"/>
        <dbReference type="EC" id="5.4.99.12"/>
    </reaction>
</comment>